<dbReference type="PANTHER" id="PTHR46521:SF4">
    <property type="entry name" value="SUCROSE-PHOSPHATASE 2-RELATED"/>
    <property type="match status" value="1"/>
</dbReference>
<dbReference type="InterPro" id="IPR051518">
    <property type="entry name" value="Sucrose_Phosphatase"/>
</dbReference>
<sequence>MITPDIAIMSVEAEITYGKSMEPDDGWVQILNQRWDKNIVMEEDDGRIESKEEEPLLAILLKFPELFKITNRDLSAILESWEELLEIAKRGSSSLAPSFCSSPTPVTGWAKRASPGIVGLHAAWSLVCDPSTYSAPPDEGLRSSVFVAIGSRVVLLQPTSRERDPIDGDDCFIARAPVVFSLAAEPEGQATERAQSLCFLTYWPKIPNYHTYQIAPREANVTTNEIEEQVSQCWHPARSSASTGLSEASLEGARSQRKGS</sequence>
<comment type="caution">
    <text evidence="4">The sequence shown here is derived from an EMBL/GenBank/DDBJ whole genome shotgun (WGS) entry which is preliminary data.</text>
</comment>
<protein>
    <recommendedName>
        <fullName evidence="3">Sucrose phosphatase-like domain-containing protein</fullName>
    </recommendedName>
</protein>
<dbReference type="InterPro" id="IPR006380">
    <property type="entry name" value="SPP-like_dom"/>
</dbReference>
<evidence type="ECO:0000313" key="4">
    <source>
        <dbReference type="EMBL" id="KAK7313125.1"/>
    </source>
</evidence>
<evidence type="ECO:0000256" key="2">
    <source>
        <dbReference type="SAM" id="MobiDB-lite"/>
    </source>
</evidence>
<dbReference type="Proteomes" id="UP001367508">
    <property type="component" value="Unassembled WGS sequence"/>
</dbReference>
<evidence type="ECO:0000259" key="3">
    <source>
        <dbReference type="Pfam" id="PF05116"/>
    </source>
</evidence>
<dbReference type="Pfam" id="PF05116">
    <property type="entry name" value="S6PP"/>
    <property type="match status" value="1"/>
</dbReference>
<dbReference type="EMBL" id="JAYMYQ010000009">
    <property type="protein sequence ID" value="KAK7313125.1"/>
    <property type="molecule type" value="Genomic_DNA"/>
</dbReference>
<reference evidence="4 5" key="1">
    <citation type="submission" date="2024-01" db="EMBL/GenBank/DDBJ databases">
        <title>The genomes of 5 underutilized Papilionoideae crops provide insights into root nodulation and disease resistanc.</title>
        <authorList>
            <person name="Jiang F."/>
        </authorList>
    </citation>
    <scope>NUCLEOTIDE SEQUENCE [LARGE SCALE GENOMIC DNA]</scope>
    <source>
        <strain evidence="4">LVBAO_FW01</strain>
        <tissue evidence="4">Leaves</tissue>
    </source>
</reference>
<dbReference type="AlphaFoldDB" id="A0AAN9K8Y8"/>
<accession>A0AAN9K8Y8</accession>
<evidence type="ECO:0000313" key="5">
    <source>
        <dbReference type="Proteomes" id="UP001367508"/>
    </source>
</evidence>
<feature type="domain" description="Sucrose phosphatase-like" evidence="3">
    <location>
        <begin position="2"/>
        <end position="43"/>
    </location>
</feature>
<dbReference type="PANTHER" id="PTHR46521">
    <property type="entry name" value="SUCROSE-PHOSPHATASE 2-RELATED"/>
    <property type="match status" value="1"/>
</dbReference>
<keyword evidence="5" id="KW-1185">Reference proteome</keyword>
<gene>
    <name evidence="4" type="ORF">VNO77_37555</name>
</gene>
<keyword evidence="1" id="KW-0378">Hydrolase</keyword>
<organism evidence="4 5">
    <name type="scientific">Canavalia gladiata</name>
    <name type="common">Sword bean</name>
    <name type="synonym">Dolichos gladiatus</name>
    <dbReference type="NCBI Taxonomy" id="3824"/>
    <lineage>
        <taxon>Eukaryota</taxon>
        <taxon>Viridiplantae</taxon>
        <taxon>Streptophyta</taxon>
        <taxon>Embryophyta</taxon>
        <taxon>Tracheophyta</taxon>
        <taxon>Spermatophyta</taxon>
        <taxon>Magnoliopsida</taxon>
        <taxon>eudicotyledons</taxon>
        <taxon>Gunneridae</taxon>
        <taxon>Pentapetalae</taxon>
        <taxon>rosids</taxon>
        <taxon>fabids</taxon>
        <taxon>Fabales</taxon>
        <taxon>Fabaceae</taxon>
        <taxon>Papilionoideae</taxon>
        <taxon>50 kb inversion clade</taxon>
        <taxon>NPAAA clade</taxon>
        <taxon>indigoferoid/millettioid clade</taxon>
        <taxon>Phaseoleae</taxon>
        <taxon>Canavalia</taxon>
    </lineage>
</organism>
<proteinExistence type="predicted"/>
<evidence type="ECO:0000256" key="1">
    <source>
        <dbReference type="ARBA" id="ARBA00022801"/>
    </source>
</evidence>
<name>A0AAN9K8Y8_CANGL</name>
<dbReference type="GO" id="GO:0016787">
    <property type="term" value="F:hydrolase activity"/>
    <property type="evidence" value="ECO:0007669"/>
    <property type="project" value="UniProtKB-KW"/>
</dbReference>
<feature type="region of interest" description="Disordered" evidence="2">
    <location>
        <begin position="232"/>
        <end position="260"/>
    </location>
</feature>